<dbReference type="Proteomes" id="UP000663586">
    <property type="component" value="Chromosome"/>
</dbReference>
<keyword evidence="1" id="KW-1133">Transmembrane helix</keyword>
<evidence type="ECO:0000256" key="1">
    <source>
        <dbReference type="SAM" id="Phobius"/>
    </source>
</evidence>
<evidence type="ECO:0000313" key="2">
    <source>
        <dbReference type="EMBL" id="QSG02518.1"/>
    </source>
</evidence>
<keyword evidence="3" id="KW-1185">Reference proteome</keyword>
<protein>
    <submittedName>
        <fullName evidence="2">Putative membrane protein</fullName>
    </submittedName>
</protein>
<keyword evidence="1" id="KW-0472">Membrane</keyword>
<sequence>MFAIVTALIATGVLAVSEAYQDTPTDVETVEDEHFIQDVGEWVSVDRADDTGVTGFYDNETVRNQDGDELNEGNDYEWDNDAGAVRILDTPNTEDGADASIDYSYDQRAEEATIMIGPLATIFEIAGILPLVLAVAAVLSGLGLLSRSVGGGTYGGRR</sequence>
<keyword evidence="1" id="KW-0812">Transmembrane</keyword>
<dbReference type="KEGG" id="hara:AArcS_1301"/>
<proteinExistence type="predicted"/>
<name>A0A897MR88_9EURY</name>
<gene>
    <name evidence="2" type="ORF">AArcS_1301</name>
</gene>
<dbReference type="EMBL" id="CP064786">
    <property type="protein sequence ID" value="QSG02518.1"/>
    <property type="molecule type" value="Genomic_DNA"/>
</dbReference>
<reference evidence="2" key="1">
    <citation type="submission" date="2020-11" db="EMBL/GenBank/DDBJ databases">
        <title>Carbohydrate-dependent, anaerobic sulfur respiration: A novel catabolism in halophilic archaea.</title>
        <authorList>
            <person name="Sorokin D.Y."/>
            <person name="Messina E."/>
            <person name="Smedile F."/>
            <person name="La Cono V."/>
            <person name="Hallsworth J.E."/>
            <person name="Yakimov M.M."/>
        </authorList>
    </citation>
    <scope>NUCLEOTIDE SEQUENCE</scope>
    <source>
        <strain evidence="2">AArc-S</strain>
    </source>
</reference>
<dbReference type="AlphaFoldDB" id="A0A897MR88"/>
<organism evidence="2 3">
    <name type="scientific">Natranaeroarchaeum sulfidigenes</name>
    <dbReference type="NCBI Taxonomy" id="2784880"/>
    <lineage>
        <taxon>Archaea</taxon>
        <taxon>Methanobacteriati</taxon>
        <taxon>Methanobacteriota</taxon>
        <taxon>Stenosarchaea group</taxon>
        <taxon>Halobacteria</taxon>
        <taxon>Halobacteriales</taxon>
        <taxon>Natronoarchaeaceae</taxon>
        <taxon>Natranaeroarchaeum</taxon>
    </lineage>
</organism>
<feature type="transmembrane region" description="Helical" evidence="1">
    <location>
        <begin position="125"/>
        <end position="145"/>
    </location>
</feature>
<accession>A0A897MR88</accession>
<evidence type="ECO:0000313" key="3">
    <source>
        <dbReference type="Proteomes" id="UP000663586"/>
    </source>
</evidence>